<dbReference type="Proteomes" id="UP000220251">
    <property type="component" value="Unassembled WGS sequence"/>
</dbReference>
<proteinExistence type="predicted"/>
<sequence>MFSFFNTANKPQESGQLLETAAGRPAAYNDAMATITHELKVINAHFQDLATLRKWENLQPTVRARALLRTLTGYEEAPVQKTVENIPGYKWSSGAYTTQNFDKVIAFYSQEIEKAEELYHNIIGIYRQLPPEQRQSPANLALIKLARETFRTISFSITGLHNWKTKLATVFGNQEEEILHRFTAIDQLMKKELAITSRIYESTLKQFEDMEALFKLSEAIKLEEVDFGKESRDECVEKIIHNNIQLISRQQGATLKADTEHQLVLAPQGTKLTSEESTKVIDALVFTFSAAKESIIKTQANIDLENLNQEAVTEYVDSFQNLFNLHLGLEESGEEISRSLNGENAVWVDETIMELSSLVSTQRNFFEELLQKRPPELADIPAIRPFSSLTHADTINRLDAYLVLIGPNLPIGRVRKMIQEGKEIYQHVLQGELHSPDQHPLGSDHVIIRLSWFLMSIAIKMGQGHSSGSFVIEDKEQVLYKFLERASKCGDRISSHFQGRGPMNAAGSLHKGIDFLRGLGPSGKGHLLFGLVDSPDWINENSPPEKATFLKLEAFSPFITTNGGYDCAMHTYEWAKMNAERKIFKGKEDALSLAKERVPHNLLKAFENIVRSIENDAVFKKNLENIQPLVAPPSLKMAKLWGVSYIHRFWTELGTNFAAASDGASNHEEIFDKWNELGRCMPMSEGTRQLQHLDRRTGREVYLSLQNIEKLVLQN</sequence>
<organism evidence="1 2">
    <name type="scientific">Estrella lausannensis</name>
    <dbReference type="NCBI Taxonomy" id="483423"/>
    <lineage>
        <taxon>Bacteria</taxon>
        <taxon>Pseudomonadati</taxon>
        <taxon>Chlamydiota</taxon>
        <taxon>Chlamydiia</taxon>
        <taxon>Parachlamydiales</taxon>
        <taxon>Candidatus Criblamydiaceae</taxon>
        <taxon>Estrella</taxon>
    </lineage>
</organism>
<dbReference type="AlphaFoldDB" id="A0A0H5DQ78"/>
<accession>A0A0H5DQ78</accession>
<dbReference type="OrthoDB" id="5468577at2"/>
<reference evidence="2" key="1">
    <citation type="submission" date="2015-06" db="EMBL/GenBank/DDBJ databases">
        <authorList>
            <person name="Bertelli C."/>
        </authorList>
    </citation>
    <scope>NUCLEOTIDE SEQUENCE [LARGE SCALE GENOMIC DNA]</scope>
    <source>
        <strain evidence="2">CRIB-30</strain>
    </source>
</reference>
<dbReference type="RefSeq" id="WP_098038653.1">
    <property type="nucleotide sequence ID" value="NZ_CWGJ01000019.1"/>
</dbReference>
<name>A0A0H5DQ78_9BACT</name>
<keyword evidence="2" id="KW-1185">Reference proteome</keyword>
<dbReference type="EMBL" id="CWGJ01000019">
    <property type="protein sequence ID" value="CRX38791.1"/>
    <property type="molecule type" value="Genomic_DNA"/>
</dbReference>
<evidence type="ECO:0000313" key="1">
    <source>
        <dbReference type="EMBL" id="CRX38791.1"/>
    </source>
</evidence>
<protein>
    <submittedName>
        <fullName evidence="1">Uncharacterized protein</fullName>
    </submittedName>
</protein>
<evidence type="ECO:0000313" key="2">
    <source>
        <dbReference type="Proteomes" id="UP000220251"/>
    </source>
</evidence>
<gene>
    <name evidence="1" type="ORF">ELAC_1455</name>
</gene>